<keyword evidence="2" id="KW-1133">Transmembrane helix</keyword>
<comment type="caution">
    <text evidence="3">The sequence shown here is derived from an EMBL/GenBank/DDBJ whole genome shotgun (WGS) entry which is preliminary data.</text>
</comment>
<evidence type="ECO:0000256" key="2">
    <source>
        <dbReference type="SAM" id="Phobius"/>
    </source>
</evidence>
<evidence type="ECO:0000313" key="3">
    <source>
        <dbReference type="EMBL" id="MFD1190458.1"/>
    </source>
</evidence>
<keyword evidence="2" id="KW-0812">Transmembrane</keyword>
<feature type="region of interest" description="Disordered" evidence="1">
    <location>
        <begin position="188"/>
        <end position="211"/>
    </location>
</feature>
<keyword evidence="4" id="KW-1185">Reference proteome</keyword>
<proteinExistence type="predicted"/>
<keyword evidence="2" id="KW-0472">Membrane</keyword>
<sequence>MVGRNAQRRGRLSLVIGASIALHAALLAVLALQKPPASRMVAPALIEVTIAPLYLVEPQARQRRDRDRIRPRAAKPITGPLPVAPLYAAPTPTATPAAGPWRVQEAVGGAAQLSQALRKGGLGCTQADLVGLSPSEREACQARLAAGAKTAAYLGQGLNAAKQKTLDLAAERKAAYLRYRDAPIPPGLSTSNAAGGIAGLGEVPAVSQTPR</sequence>
<dbReference type="RefSeq" id="WP_377353177.1">
    <property type="nucleotide sequence ID" value="NZ_JBHTLQ010000013.1"/>
</dbReference>
<reference evidence="4" key="1">
    <citation type="journal article" date="2019" name="Int. J. Syst. Evol. Microbiol.">
        <title>The Global Catalogue of Microorganisms (GCM) 10K type strain sequencing project: providing services to taxonomists for standard genome sequencing and annotation.</title>
        <authorList>
            <consortium name="The Broad Institute Genomics Platform"/>
            <consortium name="The Broad Institute Genome Sequencing Center for Infectious Disease"/>
            <person name="Wu L."/>
            <person name="Ma J."/>
        </authorList>
    </citation>
    <scope>NUCLEOTIDE SEQUENCE [LARGE SCALE GENOMIC DNA]</scope>
    <source>
        <strain evidence="4">CCUG 55074</strain>
    </source>
</reference>
<organism evidence="3 4">
    <name type="scientific">Phenylobacterium conjunctum</name>
    <dbReference type="NCBI Taxonomy" id="1298959"/>
    <lineage>
        <taxon>Bacteria</taxon>
        <taxon>Pseudomonadati</taxon>
        <taxon>Pseudomonadota</taxon>
        <taxon>Alphaproteobacteria</taxon>
        <taxon>Caulobacterales</taxon>
        <taxon>Caulobacteraceae</taxon>
        <taxon>Phenylobacterium</taxon>
    </lineage>
</organism>
<evidence type="ECO:0000256" key="1">
    <source>
        <dbReference type="SAM" id="MobiDB-lite"/>
    </source>
</evidence>
<gene>
    <name evidence="3" type="ORF">ACFQ27_07700</name>
</gene>
<dbReference type="Proteomes" id="UP001597216">
    <property type="component" value="Unassembled WGS sequence"/>
</dbReference>
<accession>A0ABW3T0L3</accession>
<feature type="transmembrane region" description="Helical" evidence="2">
    <location>
        <begin position="12"/>
        <end position="31"/>
    </location>
</feature>
<evidence type="ECO:0000313" key="4">
    <source>
        <dbReference type="Proteomes" id="UP001597216"/>
    </source>
</evidence>
<name>A0ABW3T0L3_9CAUL</name>
<protein>
    <submittedName>
        <fullName evidence="3">Uncharacterized protein</fullName>
    </submittedName>
</protein>
<dbReference type="EMBL" id="JBHTLQ010000013">
    <property type="protein sequence ID" value="MFD1190458.1"/>
    <property type="molecule type" value="Genomic_DNA"/>
</dbReference>